<reference evidence="11 12" key="1">
    <citation type="submission" date="2016-02" db="EMBL/GenBank/DDBJ databases">
        <title>Genome analysis of coral dinoflagellate symbionts highlights evolutionary adaptations to a symbiotic lifestyle.</title>
        <authorList>
            <person name="Aranda M."/>
            <person name="Li Y."/>
            <person name="Liew Y.J."/>
            <person name="Baumgarten S."/>
            <person name="Simakov O."/>
            <person name="Wilson M."/>
            <person name="Piel J."/>
            <person name="Ashoor H."/>
            <person name="Bougouffa S."/>
            <person name="Bajic V.B."/>
            <person name="Ryu T."/>
            <person name="Ravasi T."/>
            <person name="Bayer T."/>
            <person name="Micklem G."/>
            <person name="Kim H."/>
            <person name="Bhak J."/>
            <person name="Lajeunesse T.C."/>
            <person name="Voolstra C.R."/>
        </authorList>
    </citation>
    <scope>NUCLEOTIDE SEQUENCE [LARGE SCALE GENOMIC DNA]</scope>
    <source>
        <strain evidence="11 12">CCMP2467</strain>
    </source>
</reference>
<feature type="compositionally biased region" description="Acidic residues" evidence="5">
    <location>
        <begin position="1776"/>
        <end position="1791"/>
    </location>
</feature>
<feature type="domain" description="SET" evidence="9">
    <location>
        <begin position="907"/>
        <end position="1005"/>
    </location>
</feature>
<feature type="compositionally biased region" description="Basic and acidic residues" evidence="5">
    <location>
        <begin position="1124"/>
        <end position="1136"/>
    </location>
</feature>
<keyword evidence="3 11" id="KW-0413">Isomerase</keyword>
<evidence type="ECO:0000256" key="1">
    <source>
        <dbReference type="ARBA" id="ARBA00013194"/>
    </source>
</evidence>
<dbReference type="CDD" id="cd10527">
    <property type="entry name" value="SET_LSMT"/>
    <property type="match status" value="1"/>
</dbReference>
<proteinExistence type="predicted"/>
<dbReference type="CDD" id="cd00317">
    <property type="entry name" value="cyclophilin"/>
    <property type="match status" value="1"/>
</dbReference>
<evidence type="ECO:0000256" key="2">
    <source>
        <dbReference type="ARBA" id="ARBA00023110"/>
    </source>
</evidence>
<dbReference type="SUPFAM" id="SSF82199">
    <property type="entry name" value="SET domain"/>
    <property type="match status" value="1"/>
</dbReference>
<feature type="domain" description="PPIase cyclophilin-type" evidence="7">
    <location>
        <begin position="590"/>
        <end position="758"/>
    </location>
</feature>
<gene>
    <name evidence="11" type="primary">ppiA</name>
    <name evidence="11" type="ORF">AK812_SmicGene20731</name>
</gene>
<keyword evidence="4" id="KW-0862">Zinc</keyword>
<dbReference type="GO" id="GO:0015074">
    <property type="term" value="P:DNA integration"/>
    <property type="evidence" value="ECO:0007669"/>
    <property type="project" value="InterPro"/>
</dbReference>
<feature type="compositionally biased region" description="Low complexity" evidence="5">
    <location>
        <begin position="3786"/>
        <end position="3849"/>
    </location>
</feature>
<evidence type="ECO:0000259" key="10">
    <source>
        <dbReference type="PROSITE" id="PS50994"/>
    </source>
</evidence>
<feature type="compositionally biased region" description="Polar residues" evidence="5">
    <location>
        <begin position="2569"/>
        <end position="2579"/>
    </location>
</feature>
<feature type="region of interest" description="Disordered" evidence="5">
    <location>
        <begin position="2552"/>
        <end position="2605"/>
    </location>
</feature>
<sequence>MTAALLPPPAPFYRGLTVQEMRVFLESLETMDEGYAAYVAQGMLRFVDTLRRSHSTAADSYTVQCYWRQLERTCGLFLLARADCPAPSLGARWLDRSALGRCSRGLDSQPMWYTFFAASLGLAVVMGAVLGDYTFLSTMEAALDFQNLSSYPAVDPARQKGQQLMDAGRVYFASDSKLDFAKSMSFHDFDEYCVVPIVSGTDALASYDFWAVGVNCCSGPKQQFRCGEYGNLHARSGLRYLEEGKRQFFRLAVQQAEAAYRIKANHPLFFTWTQDPLMLVTSKVEAAWRFYYFTVAAHFFTNLSLVLVALLGQATGDRGATKATAEAASGKHQTKPIWARALRMRREMMANSSRVLPDIKVLVRLADAATRIDFDRQDTDKNPSGITVDERLTASIAAENAAVRAGKAPERGERGAKRAGFVSLCVAERRGSGLQAMVWPPPQVTTSSRKNRSCRAYLFILGAALAAIWVLKGVSFVGGPRCKRAESRLSASASGYIPGVGSLSDDVRNVALQPGSLGMEIDPESGLVKEVFDGAAKKAGVQAGWVFQTVAGKPYELLALKALLRGEEPFEATFGVLKPNPRALLKTSKGTIEVELFLDRVPRTASNFIDLAQTGFYDGVHFHRVIPNFMVQFGCPNAKDPFSPYAGTGGPPDGSFQNLATGITEQRFRGGNIKDEFVSQDSNVKGSLSMANTGQPDSGGSQFFINVRDNSFLDWFSPGDSRHPVFGRVVDGYDVAVKISKAPSNLGVGMCERSKNSVWTAVPLNVTVGMPHGALAGAQTLLQFLQPSRDPDLGVDLTTHGSIRSRALRPRHPVKRGDVIFAAQPSHVIHPEDAEGRRFAGCRDDRCKLALLVAEMRAWPAGRTRGRFWQTAIASYPSLAEFESLGVPLAASESALRVLDQTPEFAPLVASVRSTRASMLSTLGVYNNSESHKHLKFADVLWGRLVVETSNFESNCGLHVAPVADLVNHSSTPNVEYSCNQSTGEVILTASRDISTGEELTARYNRLPALDNFARYAMVEDQPSPVGLSSASCLKLQLTRLDGEPLLRAVRSYVKLHCGGQRVFEDPLASKSKVPEAPAQIGRQPETKHNAPSSGEGEKPGPGLAREVDRPRALASEKVNTSVLRHEGGSPNEVKRGGAKKGRQRGREVTLTEERFFQAPPAGALQVDEHGPGVDDCDREVMMGVEDDDGDGSRSTAAAFEQLLQQVRAHNTQQLYEDDCVNGRESSSELSHGPFACPWRTCGLHKTMARRKASRQCWPYRTSFFIFLAGAVVFFVVGQPGERTTLLANVGFELTLGSVSLPEGQPDEHEPPSAARSNPQGLSSWYGFYIHAHGRPAAVIRLVREVKKFFAGSPIYLMSEGYMDFAPLCAAEGCKFVMCPPANDRWHPWPFLRRLHDAATYLQSEFVILLEPDNTLHGSIRQKPDFDAGGLLVKDRKLGGSEYVERLARVRVSDFHWTPSGQEVALRGGSCFRRAVVLDAFADENVAKIDWNMLAENFSKLMAYQRGWNRLQNSPHWRPLEAFSKDPLRLELGFGTDVNSTGREDIRQICKHMGLNFRCVGDGTQKRIMALKLDQIRERKRAEELALEAPRAVAGFYRGTLNALPETEKFKINALFVQFYGGERAWSLGEAYAPEALRADEDERREKRRRLGEEEASESDSEDMEALLGRWATVQKEIFSYDSAMQYALAARGWAVMPWTEVKMHKDGNQDAAFLLGNPTYEVQLKPEDAKLYSESEEYQGKDLTCQVSFDLAASKCSDVIAEAVGGPMSRSYYEDLGEPQDFDQDSEESQCFDTPPQETLGRWRRKGRRPGTGGWSSGDRSGESAPEEFFIGEGRQRRVFWDGWSEDGKWCGEKGEEDHRGDHAASGKDWHTAWVDEAREDENWSWKSGPSVSTGWSSDVWRGRDENWSWKVGSEAGSAYWGEAREANFVMEEEDTRDYEKATDDRKGKVKVAGAEDESSERKPFGKVATSYPPVFRARPQESYVEWKRSVQFWVGSEAGQLPEELVGPRMMVQLKDRAAQLVKHLSLSDVNVKGGMEKVFRALEQAPLIKQVERHRIDEHRRRLMQLSRAAGESMESYITRAGVYRSHLLGLDPTLAMGEAFYVGHLLDHSKLTRRDKAMIKTKAVDINNEPAVTGAMMDLAAELDGEPGFCVGLSEPNQARNGEEWLLQRGETRTQRLASGQPGSRAARSVFAANMEGYGLNEEPGGNHEDGEDSLEETDLPPEILSLENEAFGTHLKAKQKIAEVKKLRQCYRRPEGNEDRKRLIQEKMKTQPCHACGQLGHWSRECPGNKPQAVLAAKSRPLAAVPEETAGAEWALLASLCSNPKVAEDSTQRAFESRVQYTEHVTLATVSASLHEVCWSLKELVYKIILDIGCMRSVAGVRWANSLVTRWKEQGRWFRIDPESEVFKFGDGEVLRSRYRLSFCGSFGGKPVVYGFSIVDGVCPPLFSRAGCTQIGAVIDCEHHAVSARRLAVRAYGLGVDSGHYTMSVDECEMAARIALERHMEAAATPQCKLCKGSHRTKDCPNILSDSGDDSFAHVSAGGEMTVDMEEKDPMKRKKAAPRQLTTPKPSLRNNPEDKAYASGDVPPRRPAVTKESTSTTAAADVVSTLTPDEIQFLEKRRSKAAAAKSRAETKRALTGEQADYPSLSHVWSNEVALNLACCDRAGVPQAMEEEPAMAGSFDRERGGGFVGPPRGDAPEDALPSGVASDVKSVQSLLRRPSRGVSQKLKAGVRCGKAVIQELSNLASAKGYWVLLEVFAGGAKLTQVAPGTGNWEALAAIDLSGGWDLTCRETIKKLLEIVDNEKPDLVTMAPPCGPWCQAVPLDENKDALWELRRQHLPLWIAVAEVVLEVNDAMFAKGLAKNAWCRLLRSAVACRGTEAFCKHVLQAAENALKGVNHSTSLACWSMCEATEDNTLWETLAVTNASLPDEHLRKHLAENALSGERFDYVTFEGAANQQPRQLRSMVAHLHVTLGHLSNDRLARMLAISGAREEIVMLGRTKDGVFGPPDLLITDGGSEFAGAVQVVNELFGTVHEVVPEGAKWRMGQAERHGAIVKLMMMRTVKAMDLRGLSQMRLAALAAFSAKNRLCNKGGVSPLQAVTGRSTVIPGSLLQQISGGHVRFKYNQALESNEALAQAERIRQGAVEAFHWLDAHEALRRALASRSRPPALEGLREGAVVYVYDPPACRKGQARRLQDHNAWQGPGVIVCVERDRPVPGRIWVRIRGRLKAFPLEKLRLATPDEMVGSQFITKALQDVEEELQNGTLKVDEDLGEDEAPAAEPSQSSRPKPKENEEDSSSSSESGDEPEEMSDDQKERAKLLDDTPFCIRQNMMRKAEDATLPTDPHELDFAKKRRLFEKLSKSLEPPSTLQEAGIREHLTRAYAKFKSVKRAVLQKPKKASARSRASRPQGVAVAEVGDPGELKVSLEVAVPVDMFKEGEYEAMVQDTMGQWVLWSAPSTQVGDGKLLEVAASLHATDKDGVTEVVTGKARVEYKWSSLDENWKRAYAEPLKKAFKVYLDHDGIKGVPTGTVIDPARILGSRFVLTNKGDATLEGADLRARWIIGGHRDPDAGLYATSSPTASMLGHNLLNFVAVQNKWVIHFEDVSAAFLQGKQLPRAEKIYARIPRGYPPEVVEYLVEALGGNVREDLVEITKGGFGLPESPRLWYLAYKEILQELGLHELRLAPGLFRAFTPTGEVRAMASIHVDDTRYAGDESSEVLWKELHARLKFGSIRKATDGWQKFCGRWERQDPETFEVEISMQEYIANVPTVKPREETTSTTSSSNGTTTTSGSIEEVQTTSITSSSSGTTTTSGSSGGLQATSTTSSSSGTTTTSGSVGFSDIGQDTDPVVYLHEVIHGDSKVAPLTDAERKLLSSVVGQLNWAARQGRYDLCFGTSLVQQLAGQGRGEAMKWVNTVVRRAREPVRLVVRSLGCSLKDVVILSVSDAAYGAMPNGASQGGTMVLFANPHVLEGESTVCIMEAVSTKIQRVVRCSMSAEVSSLATAFEHGDYVRAVFVELIHQGFELNRWKLCVAPWPHVLVTDARTGYDAVNSETLPTDRKIAIDVGVLRQGLIEDGAGCTVRWVPGSQMVGDGLTKWHHNGVINAVMEQGVWSLRDTETSRELRRVAAAKRAAWRNRKSAKAGYSFERYVERWGTDRCTNRKAFEFSDRLIGRYHPHLMQGEPCETDLASLCEPGKKALRFASTTGGSGFASLASTTRVGVVEKYGFYLHVFHSPAAVLYQVRKLKEVFPTSPVYIMSDGGLDFGPLCNQTGCTATVCPPANDRWHPWPFFRRLYDAAEALNTEFVIMLEPDNTIHGPIKEPPKYDAGGVLVRDRSFAGADYVEKLAKKRVDGYKWRKKNQQAGLCGGSYYRREAILDALSDERVAEIDWNYLGEKFSKEIYSSDFALQYALAARGWTIMPWEEAAQMHNDKDIPLAGPKDAAFRHYSGPVGKPTYELKMRKEDQHLVKEQPVQYRGRDPNCQLCYNLDRYVALYGSSRCTSKLPFKYSKLLMERYHPELKTRKCDLMWLCEPGKIAQFG</sequence>
<dbReference type="PANTHER" id="PTHR45625">
    <property type="entry name" value="PEPTIDYL-PROLYL CIS-TRANS ISOMERASE-RELATED"/>
    <property type="match status" value="1"/>
</dbReference>
<dbReference type="Pfam" id="PF00098">
    <property type="entry name" value="zf-CCHC"/>
    <property type="match status" value="1"/>
</dbReference>
<keyword evidence="2" id="KW-0697">Rotamase</keyword>
<dbReference type="Gene3D" id="3.90.1410.10">
    <property type="entry name" value="set domain protein methyltransferase, domain 1"/>
    <property type="match status" value="1"/>
</dbReference>
<dbReference type="InterPro" id="IPR029000">
    <property type="entry name" value="Cyclophilin-like_dom_sf"/>
</dbReference>
<evidence type="ECO:0000313" key="12">
    <source>
        <dbReference type="Proteomes" id="UP000186817"/>
    </source>
</evidence>
<dbReference type="InterPro" id="IPR046341">
    <property type="entry name" value="SET_dom_sf"/>
</dbReference>
<dbReference type="GO" id="GO:0003755">
    <property type="term" value="F:peptidyl-prolyl cis-trans isomerase activity"/>
    <property type="evidence" value="ECO:0007669"/>
    <property type="project" value="UniProtKB-KW"/>
</dbReference>
<dbReference type="Gene3D" id="2.40.100.10">
    <property type="entry name" value="Cyclophilin-like"/>
    <property type="match status" value="1"/>
</dbReference>
<protein>
    <recommendedName>
        <fullName evidence="1">peptidylprolyl isomerase</fullName>
        <ecNumber evidence="1">5.2.1.8</ecNumber>
    </recommendedName>
</protein>
<feature type="region of interest" description="Disordered" evidence="5">
    <location>
        <begin position="1639"/>
        <end position="1662"/>
    </location>
</feature>
<dbReference type="PROSITE" id="PS50994">
    <property type="entry name" value="INTEGRASE"/>
    <property type="match status" value="1"/>
</dbReference>
<evidence type="ECO:0000313" key="11">
    <source>
        <dbReference type="EMBL" id="OLP96991.1"/>
    </source>
</evidence>
<dbReference type="Gene3D" id="4.10.60.10">
    <property type="entry name" value="Zinc finger, CCHC-type"/>
    <property type="match status" value="1"/>
</dbReference>
<dbReference type="InterPro" id="IPR002130">
    <property type="entry name" value="Cyclophilin-type_PPIase_dom"/>
</dbReference>
<dbReference type="OrthoDB" id="440804at2759"/>
<dbReference type="Gene3D" id="3.30.420.10">
    <property type="entry name" value="Ribonuclease H-like superfamily/Ribonuclease H"/>
    <property type="match status" value="1"/>
</dbReference>
<keyword evidence="4" id="KW-0479">Metal-binding</keyword>
<evidence type="ECO:0000259" key="8">
    <source>
        <dbReference type="PROSITE" id="PS50158"/>
    </source>
</evidence>
<dbReference type="EC" id="5.2.1.8" evidence="1"/>
<feature type="transmembrane region" description="Helical" evidence="6">
    <location>
        <begin position="290"/>
        <end position="312"/>
    </location>
</feature>
<dbReference type="InterPro" id="IPR001214">
    <property type="entry name" value="SET_dom"/>
</dbReference>
<feature type="region of interest" description="Disordered" evidence="5">
    <location>
        <begin position="1067"/>
        <end position="1148"/>
    </location>
</feature>
<feature type="region of interest" description="Disordered" evidence="5">
    <location>
        <begin position="1775"/>
        <end position="1829"/>
    </location>
</feature>
<dbReference type="PROSITE" id="PS00170">
    <property type="entry name" value="CSA_PPIASE_1"/>
    <property type="match status" value="1"/>
</dbReference>
<evidence type="ECO:0000259" key="9">
    <source>
        <dbReference type="PROSITE" id="PS50280"/>
    </source>
</evidence>
<feature type="domain" description="CCHC-type" evidence="8">
    <location>
        <begin position="2278"/>
        <end position="2292"/>
    </location>
</feature>
<name>A0A1Q9DPA1_SYMMI</name>
<dbReference type="GO" id="GO:0006457">
    <property type="term" value="P:protein folding"/>
    <property type="evidence" value="ECO:0007669"/>
    <property type="project" value="InterPro"/>
</dbReference>
<dbReference type="PROSITE" id="PS50280">
    <property type="entry name" value="SET"/>
    <property type="match status" value="1"/>
</dbReference>
<dbReference type="Pfam" id="PF00160">
    <property type="entry name" value="Pro_isomerase"/>
    <property type="match status" value="1"/>
</dbReference>
<evidence type="ECO:0000259" key="7">
    <source>
        <dbReference type="PROSITE" id="PS50072"/>
    </source>
</evidence>
<dbReference type="GO" id="GO:0008270">
    <property type="term" value="F:zinc ion binding"/>
    <property type="evidence" value="ECO:0007669"/>
    <property type="project" value="UniProtKB-KW"/>
</dbReference>
<feature type="region of interest" description="Disordered" evidence="5">
    <location>
        <begin position="3275"/>
        <end position="3323"/>
    </location>
</feature>
<dbReference type="PRINTS" id="PR00153">
    <property type="entry name" value="CSAPPISMRASE"/>
</dbReference>
<accession>A0A1Q9DPA1</accession>
<keyword evidence="6" id="KW-1133">Transmembrane helix</keyword>
<evidence type="ECO:0000256" key="6">
    <source>
        <dbReference type="SAM" id="Phobius"/>
    </source>
</evidence>
<dbReference type="EMBL" id="LSRX01000449">
    <property type="protein sequence ID" value="OLP96991.1"/>
    <property type="molecule type" value="Genomic_DNA"/>
</dbReference>
<evidence type="ECO:0000256" key="3">
    <source>
        <dbReference type="ARBA" id="ARBA00023235"/>
    </source>
</evidence>
<dbReference type="GO" id="GO:0003676">
    <property type="term" value="F:nucleic acid binding"/>
    <property type="evidence" value="ECO:0007669"/>
    <property type="project" value="InterPro"/>
</dbReference>
<dbReference type="InterPro" id="IPR044666">
    <property type="entry name" value="Cyclophilin_A-like"/>
</dbReference>
<dbReference type="InterPro" id="IPR001878">
    <property type="entry name" value="Znf_CCHC"/>
</dbReference>
<dbReference type="Pfam" id="PF07727">
    <property type="entry name" value="RVT_2"/>
    <property type="match status" value="1"/>
</dbReference>
<feature type="compositionally biased region" description="Basic and acidic residues" evidence="5">
    <location>
        <begin position="1939"/>
        <end position="1948"/>
    </location>
</feature>
<dbReference type="Proteomes" id="UP000186817">
    <property type="component" value="Unassembled WGS sequence"/>
</dbReference>
<feature type="domain" description="Integrase catalytic" evidence="10">
    <location>
        <begin position="2931"/>
        <end position="3111"/>
    </location>
</feature>
<keyword evidence="6" id="KW-0812">Transmembrane</keyword>
<keyword evidence="12" id="KW-1185">Reference proteome</keyword>
<feature type="region of interest" description="Disordered" evidence="5">
    <location>
        <begin position="3776"/>
        <end position="3849"/>
    </location>
</feature>
<dbReference type="InterPro" id="IPR001584">
    <property type="entry name" value="Integrase_cat-core"/>
</dbReference>
<dbReference type="InterPro" id="IPR013103">
    <property type="entry name" value="RVT_2"/>
</dbReference>
<dbReference type="SUPFAM" id="SSF50891">
    <property type="entry name" value="Cyclophilin-like"/>
    <property type="match status" value="1"/>
</dbReference>
<dbReference type="Pfam" id="PF00856">
    <property type="entry name" value="SET"/>
    <property type="match status" value="1"/>
</dbReference>
<keyword evidence="4" id="KW-0863">Zinc-finger</keyword>
<dbReference type="SUPFAM" id="SSF57756">
    <property type="entry name" value="Retrovirus zinc finger-like domains"/>
    <property type="match status" value="1"/>
</dbReference>
<dbReference type="PROSITE" id="PS50158">
    <property type="entry name" value="ZF_CCHC"/>
    <property type="match status" value="1"/>
</dbReference>
<feature type="transmembrane region" description="Helical" evidence="6">
    <location>
        <begin position="456"/>
        <end position="478"/>
    </location>
</feature>
<dbReference type="InterPro" id="IPR036875">
    <property type="entry name" value="Znf_CCHC_sf"/>
</dbReference>
<evidence type="ECO:0000256" key="4">
    <source>
        <dbReference type="PROSITE-ProRule" id="PRU00047"/>
    </source>
</evidence>
<evidence type="ECO:0000256" key="5">
    <source>
        <dbReference type="SAM" id="MobiDB-lite"/>
    </source>
</evidence>
<dbReference type="SMART" id="SM00343">
    <property type="entry name" value="ZnF_C2HC"/>
    <property type="match status" value="2"/>
</dbReference>
<dbReference type="InterPro" id="IPR020892">
    <property type="entry name" value="Cyclophilin-type_PPIase_CS"/>
</dbReference>
<keyword evidence="6" id="KW-0472">Membrane</keyword>
<comment type="caution">
    <text evidence="11">The sequence shown here is derived from an EMBL/GenBank/DDBJ whole genome shotgun (WGS) entry which is preliminary data.</text>
</comment>
<organism evidence="11 12">
    <name type="scientific">Symbiodinium microadriaticum</name>
    <name type="common">Dinoflagellate</name>
    <name type="synonym">Zooxanthella microadriatica</name>
    <dbReference type="NCBI Taxonomy" id="2951"/>
    <lineage>
        <taxon>Eukaryota</taxon>
        <taxon>Sar</taxon>
        <taxon>Alveolata</taxon>
        <taxon>Dinophyceae</taxon>
        <taxon>Suessiales</taxon>
        <taxon>Symbiodiniaceae</taxon>
        <taxon>Symbiodinium</taxon>
    </lineage>
</organism>
<feature type="compositionally biased region" description="Acidic residues" evidence="5">
    <location>
        <begin position="3300"/>
        <end position="3318"/>
    </location>
</feature>
<feature type="region of interest" description="Disordered" evidence="5">
    <location>
        <begin position="1936"/>
        <end position="1967"/>
    </location>
</feature>
<dbReference type="InterPro" id="IPR036397">
    <property type="entry name" value="RNaseH_sf"/>
</dbReference>
<dbReference type="PROSITE" id="PS50072">
    <property type="entry name" value="CSA_PPIASE_2"/>
    <property type="match status" value="1"/>
</dbReference>
<dbReference type="PANTHER" id="PTHR45625:SF4">
    <property type="entry name" value="PEPTIDYLPROLYL ISOMERASE DOMAIN AND WD REPEAT-CONTAINING PROTEIN 1"/>
    <property type="match status" value="1"/>
</dbReference>